<dbReference type="InterPro" id="IPR038666">
    <property type="entry name" value="SSP1_head-tail_sf"/>
</dbReference>
<dbReference type="NCBIfam" id="TIGR01563">
    <property type="entry name" value="gp16_SPP1"/>
    <property type="match status" value="1"/>
</dbReference>
<dbReference type="Proteomes" id="UP000190285">
    <property type="component" value="Unassembled WGS sequence"/>
</dbReference>
<dbReference type="RefSeq" id="WP_079490939.1">
    <property type="nucleotide sequence ID" value="NZ_FUZT01000004.1"/>
</dbReference>
<dbReference type="EMBL" id="FUZT01000004">
    <property type="protein sequence ID" value="SKC62472.1"/>
    <property type="molecule type" value="Genomic_DNA"/>
</dbReference>
<gene>
    <name evidence="1" type="ORF">SAMN02194393_01758</name>
</gene>
<keyword evidence="2" id="KW-1185">Reference proteome</keyword>
<reference evidence="1 2" key="1">
    <citation type="submission" date="2017-02" db="EMBL/GenBank/DDBJ databases">
        <authorList>
            <person name="Peterson S.W."/>
        </authorList>
    </citation>
    <scope>NUCLEOTIDE SEQUENCE [LARGE SCALE GENOMIC DNA]</scope>
    <source>
        <strain evidence="1 2">M1</strain>
    </source>
</reference>
<protein>
    <submittedName>
        <fullName evidence="1">Phage head-tail adaptor, putative, SPP1 family</fullName>
    </submittedName>
</protein>
<dbReference type="AlphaFoldDB" id="A0A1T5KFF4"/>
<proteinExistence type="predicted"/>
<dbReference type="OrthoDB" id="9808209at2"/>
<dbReference type="Gene3D" id="2.40.10.270">
    <property type="entry name" value="Bacteriophage SPP1 head-tail adaptor protein"/>
    <property type="match status" value="1"/>
</dbReference>
<dbReference type="InterPro" id="IPR008767">
    <property type="entry name" value="Phage_SPP1_head-tail_adaptor"/>
</dbReference>
<name>A0A1T5KFF4_9FIRM</name>
<dbReference type="STRING" id="36842.SAMN02194393_01758"/>
<evidence type="ECO:0000313" key="2">
    <source>
        <dbReference type="Proteomes" id="UP000190285"/>
    </source>
</evidence>
<evidence type="ECO:0000313" key="1">
    <source>
        <dbReference type="EMBL" id="SKC62472.1"/>
    </source>
</evidence>
<dbReference type="Pfam" id="PF05521">
    <property type="entry name" value="Phage_HCP"/>
    <property type="match status" value="1"/>
</dbReference>
<sequence length="106" mass="12649">MDPGKLSYRITIQEKQFVEDKKTGIESKKWAAISRPWAKVQDIGGNEFFSSAKENNKIKTKFQIRYRKGLREDMRVIFNGKEYDITFIDYFDYNKKFMNLICECVK</sequence>
<accession>A0A1T5KFF4</accession>
<organism evidence="1 2">
    <name type="scientific">Maledivibacter halophilus</name>
    <dbReference type="NCBI Taxonomy" id="36842"/>
    <lineage>
        <taxon>Bacteria</taxon>
        <taxon>Bacillati</taxon>
        <taxon>Bacillota</taxon>
        <taxon>Clostridia</taxon>
        <taxon>Peptostreptococcales</taxon>
        <taxon>Caminicellaceae</taxon>
        <taxon>Maledivibacter</taxon>
    </lineage>
</organism>